<dbReference type="AlphaFoldDB" id="U1HYI8"/>
<proteinExistence type="predicted"/>
<dbReference type="OrthoDB" id="10310516at2759"/>
<organism evidence="1 2">
    <name type="scientific">Endocarpon pusillum (strain Z07020 / HMAS-L-300199)</name>
    <name type="common">Lichen-forming fungus</name>
    <dbReference type="NCBI Taxonomy" id="1263415"/>
    <lineage>
        <taxon>Eukaryota</taxon>
        <taxon>Fungi</taxon>
        <taxon>Dikarya</taxon>
        <taxon>Ascomycota</taxon>
        <taxon>Pezizomycotina</taxon>
        <taxon>Eurotiomycetes</taxon>
        <taxon>Chaetothyriomycetidae</taxon>
        <taxon>Verrucariales</taxon>
        <taxon>Verrucariaceae</taxon>
        <taxon>Endocarpon</taxon>
    </lineage>
</organism>
<dbReference type="GeneID" id="19236364"/>
<protein>
    <submittedName>
        <fullName evidence="1">Uncharacterized protein</fullName>
    </submittedName>
</protein>
<dbReference type="RefSeq" id="XP_007786789.1">
    <property type="nucleotide sequence ID" value="XM_007788599.1"/>
</dbReference>
<sequence length="251" mass="28543">MAIYNFQMRTFLLNFIPSILPYRLAGFSPLSLPIHSVIPAKMYSVLGQSFTTLFTLLCLCTLTQAAPRGPGGPMHKPNCPYHSVEQGNTRVFNRFWYDPNDLIESNGGYRAYTEDHFFDDFSITDNTPNYPSPVKGVQFPPPGNYARSRLQFADIHFWVVPQAEAVLGKPNTDPSYPGGGGMDDNDCLIYRWHHRLLATLQKPYGGKPAGANVSWYDTRVIKFQNYTAEDNGQDYWIKSATVTMDWSDWYK</sequence>
<gene>
    <name evidence="1" type="ORF">EPUS_01306</name>
</gene>
<reference evidence="2" key="1">
    <citation type="journal article" date="2014" name="BMC Genomics">
        <title>Genome characteristics reveal the impact of lichenization on lichen-forming fungus Endocarpon pusillum Hedwig (Verrucariales, Ascomycota).</title>
        <authorList>
            <person name="Wang Y.-Y."/>
            <person name="Liu B."/>
            <person name="Zhang X.-Y."/>
            <person name="Zhou Q.-M."/>
            <person name="Zhang T."/>
            <person name="Li H."/>
            <person name="Yu Y.-F."/>
            <person name="Zhang X.-L."/>
            <person name="Hao X.-Y."/>
            <person name="Wang M."/>
            <person name="Wang L."/>
            <person name="Wei J.-C."/>
        </authorList>
    </citation>
    <scope>NUCLEOTIDE SEQUENCE [LARGE SCALE GENOMIC DNA]</scope>
    <source>
        <strain evidence="2">Z07020 / HMAS-L-300199</strain>
    </source>
</reference>
<dbReference type="EMBL" id="KE720795">
    <property type="protein sequence ID" value="ERF75940.1"/>
    <property type="molecule type" value="Genomic_DNA"/>
</dbReference>
<dbReference type="HOGENOM" id="CLU_1320883_0_0_1"/>
<dbReference type="Proteomes" id="UP000019373">
    <property type="component" value="Unassembled WGS sequence"/>
</dbReference>
<name>U1HYI8_ENDPU</name>
<accession>U1HYI8</accession>
<evidence type="ECO:0000313" key="2">
    <source>
        <dbReference type="Proteomes" id="UP000019373"/>
    </source>
</evidence>
<keyword evidence="2" id="KW-1185">Reference proteome</keyword>
<evidence type="ECO:0000313" key="1">
    <source>
        <dbReference type="EMBL" id="ERF75940.1"/>
    </source>
</evidence>